<feature type="transmembrane region" description="Helical" evidence="2">
    <location>
        <begin position="185"/>
        <end position="204"/>
    </location>
</feature>
<name>A0AAP2Z4R1_9EURY</name>
<comment type="caution">
    <text evidence="4">The sequence shown here is derived from an EMBL/GenBank/DDBJ whole genome shotgun (WGS) entry which is preliminary data.</text>
</comment>
<evidence type="ECO:0000313" key="5">
    <source>
        <dbReference type="Proteomes" id="UP001321018"/>
    </source>
</evidence>
<proteinExistence type="predicted"/>
<sequence length="214" mass="23106">MNLADAVLDQISDGDNGDEESRTAATGTDSPDEEAGTDAVSAAELSTDDVFHVLQTKRRRDVLRYLQDVSDPVRMRDLAEQVAAWEQETSIEALSSDERQRVYISLYQSHLPKLDEEGIVEYDKDRGIVERTPLAAAFDPYIDEAIGGETEEVSDPWPERYAAAVLVGVVALGAAGLDIAGLSAIVAGAITLVAVTAVTVAHTLSRRERFATSE</sequence>
<dbReference type="Pfam" id="PF24035">
    <property type="entry name" value="DUF7344"/>
    <property type="match status" value="1"/>
</dbReference>
<reference evidence="4" key="1">
    <citation type="submission" date="2022-09" db="EMBL/GenBank/DDBJ databases">
        <title>Enrichment on poylsaccharides allowed isolation of novel metabolic and taxonomic groups of Haloarchaea.</title>
        <authorList>
            <person name="Sorokin D.Y."/>
            <person name="Elcheninov A.G."/>
            <person name="Khizhniak T.V."/>
            <person name="Kolganova T.V."/>
            <person name="Kublanov I.V."/>
        </authorList>
    </citation>
    <scope>NUCLEOTIDE SEQUENCE</scope>
    <source>
        <strain evidence="4">AArc-xg1-1</strain>
    </source>
</reference>
<accession>A0AAP2Z4R1</accession>
<dbReference type="InterPro" id="IPR036388">
    <property type="entry name" value="WH-like_DNA-bd_sf"/>
</dbReference>
<evidence type="ECO:0000256" key="2">
    <source>
        <dbReference type="SAM" id="Phobius"/>
    </source>
</evidence>
<feature type="domain" description="DUF7344" evidence="3">
    <location>
        <begin position="51"/>
        <end position="130"/>
    </location>
</feature>
<evidence type="ECO:0000259" key="3">
    <source>
        <dbReference type="Pfam" id="PF24035"/>
    </source>
</evidence>
<feature type="region of interest" description="Disordered" evidence="1">
    <location>
        <begin position="1"/>
        <end position="40"/>
    </location>
</feature>
<evidence type="ECO:0000256" key="1">
    <source>
        <dbReference type="SAM" id="MobiDB-lite"/>
    </source>
</evidence>
<keyword evidence="2" id="KW-1133">Transmembrane helix</keyword>
<organism evidence="4 5">
    <name type="scientific">Natronoglomus mannanivorans</name>
    <dbReference type="NCBI Taxonomy" id="2979990"/>
    <lineage>
        <taxon>Archaea</taxon>
        <taxon>Methanobacteriati</taxon>
        <taxon>Methanobacteriota</taxon>
        <taxon>Stenosarchaea group</taxon>
        <taxon>Halobacteria</taxon>
        <taxon>Halobacteriales</taxon>
        <taxon>Natrialbaceae</taxon>
        <taxon>Natronoglomus</taxon>
    </lineage>
</organism>
<dbReference type="AlphaFoldDB" id="A0AAP2Z4R1"/>
<dbReference type="InterPro" id="IPR055768">
    <property type="entry name" value="DUF7344"/>
</dbReference>
<keyword evidence="2" id="KW-0812">Transmembrane</keyword>
<protein>
    <recommendedName>
        <fullName evidence="3">DUF7344 domain-containing protein</fullName>
    </recommendedName>
</protein>
<gene>
    <name evidence="4" type="ORF">OB960_24745</name>
</gene>
<dbReference type="Proteomes" id="UP001321018">
    <property type="component" value="Unassembled WGS sequence"/>
</dbReference>
<dbReference type="RefSeq" id="WP_338006391.1">
    <property type="nucleotide sequence ID" value="NZ_JAOPKA010000033.1"/>
</dbReference>
<dbReference type="EMBL" id="JAOPKA010000033">
    <property type="protein sequence ID" value="MCU4744583.1"/>
    <property type="molecule type" value="Genomic_DNA"/>
</dbReference>
<keyword evidence="2" id="KW-0472">Membrane</keyword>
<dbReference type="Gene3D" id="1.10.10.10">
    <property type="entry name" value="Winged helix-like DNA-binding domain superfamily/Winged helix DNA-binding domain"/>
    <property type="match status" value="1"/>
</dbReference>
<evidence type="ECO:0000313" key="4">
    <source>
        <dbReference type="EMBL" id="MCU4744583.1"/>
    </source>
</evidence>